<evidence type="ECO:0000313" key="3">
    <source>
        <dbReference type="WBParaSite" id="SBAD_0000568501-mRNA-1"/>
    </source>
</evidence>
<keyword evidence="2" id="KW-1185">Reference proteome</keyword>
<dbReference type="EMBL" id="UZAM01009011">
    <property type="protein sequence ID" value="VDP07298.1"/>
    <property type="molecule type" value="Genomic_DNA"/>
</dbReference>
<name>A0A183IPB6_9BILA</name>
<dbReference type="Proteomes" id="UP000270296">
    <property type="component" value="Unassembled WGS sequence"/>
</dbReference>
<reference evidence="1 2" key="2">
    <citation type="submission" date="2018-11" db="EMBL/GenBank/DDBJ databases">
        <authorList>
            <consortium name="Pathogen Informatics"/>
        </authorList>
    </citation>
    <scope>NUCLEOTIDE SEQUENCE [LARGE SCALE GENOMIC DNA]</scope>
</reference>
<organism evidence="3">
    <name type="scientific">Soboliphyme baturini</name>
    <dbReference type="NCBI Taxonomy" id="241478"/>
    <lineage>
        <taxon>Eukaryota</taxon>
        <taxon>Metazoa</taxon>
        <taxon>Ecdysozoa</taxon>
        <taxon>Nematoda</taxon>
        <taxon>Enoplea</taxon>
        <taxon>Dorylaimia</taxon>
        <taxon>Dioctophymatida</taxon>
        <taxon>Dioctophymatoidea</taxon>
        <taxon>Soboliphymatidae</taxon>
        <taxon>Soboliphyme</taxon>
    </lineage>
</organism>
<dbReference type="AlphaFoldDB" id="A0A183IPB6"/>
<gene>
    <name evidence="1" type="ORF">SBAD_LOCUS5463</name>
</gene>
<accession>A0A183IPB6</accession>
<evidence type="ECO:0000313" key="1">
    <source>
        <dbReference type="EMBL" id="VDP07298.1"/>
    </source>
</evidence>
<evidence type="ECO:0000313" key="2">
    <source>
        <dbReference type="Proteomes" id="UP000270296"/>
    </source>
</evidence>
<dbReference type="WBParaSite" id="SBAD_0000568501-mRNA-1">
    <property type="protein sequence ID" value="SBAD_0000568501-mRNA-1"/>
    <property type="gene ID" value="SBAD_0000568501"/>
</dbReference>
<reference evidence="3" key="1">
    <citation type="submission" date="2016-06" db="UniProtKB">
        <authorList>
            <consortium name="WormBaseParasite"/>
        </authorList>
    </citation>
    <scope>IDENTIFICATION</scope>
</reference>
<proteinExistence type="predicted"/>
<protein>
    <submittedName>
        <fullName evidence="3">Secreted protein</fullName>
    </submittedName>
</protein>
<sequence length="180" mass="19910">MSRVLPCPSSSLAAFLLSSNHCFSKLVFLLFQICLSRRSSCLILLVTPLLAPPTSAEGGTRSSPQQQQQQQQEDTLFCSPQPLVSSACDLKQNGSSRAPCRMLRLSPQRCHPPISDSPLPARLTLCSGHHCRQPAHRPGKFVSLSVRFIRNVLFCHSNERASSAFILAQELSRQKPKIFL</sequence>